<keyword evidence="1" id="KW-0472">Membrane</keyword>
<keyword evidence="1" id="KW-1133">Transmembrane helix</keyword>
<dbReference type="AlphaFoldDB" id="A0A1K0H4T5"/>
<accession>A0A1K0H4T5</accession>
<dbReference type="EMBL" id="LT558124">
    <property type="protein sequence ID" value="SAM82550.1"/>
    <property type="molecule type" value="Genomic_DNA"/>
</dbReference>
<name>A0A1K0H4T5_9BASI</name>
<evidence type="ECO:0000256" key="1">
    <source>
        <dbReference type="SAM" id="Phobius"/>
    </source>
</evidence>
<reference evidence="3" key="1">
    <citation type="submission" date="2016-04" db="EMBL/GenBank/DDBJ databases">
        <authorList>
            <person name="Guldener U."/>
            <person name="Guldener U."/>
        </authorList>
    </citation>
    <scope>NUCLEOTIDE SEQUENCE [LARGE SCALE GENOMIC DNA]</scope>
    <source>
        <strain evidence="3">UB2112</strain>
    </source>
</reference>
<dbReference type="Proteomes" id="UP000179920">
    <property type="component" value="Chromosome VIII"/>
</dbReference>
<organism evidence="2 3">
    <name type="scientific">Ustilago bromivora</name>
    <dbReference type="NCBI Taxonomy" id="307758"/>
    <lineage>
        <taxon>Eukaryota</taxon>
        <taxon>Fungi</taxon>
        <taxon>Dikarya</taxon>
        <taxon>Basidiomycota</taxon>
        <taxon>Ustilaginomycotina</taxon>
        <taxon>Ustilaginomycetes</taxon>
        <taxon>Ustilaginales</taxon>
        <taxon>Ustilaginaceae</taxon>
        <taxon>Ustilago</taxon>
    </lineage>
</organism>
<proteinExistence type="predicted"/>
<evidence type="ECO:0000313" key="2">
    <source>
        <dbReference type="EMBL" id="SAM82550.1"/>
    </source>
</evidence>
<feature type="transmembrane region" description="Helical" evidence="1">
    <location>
        <begin position="6"/>
        <end position="23"/>
    </location>
</feature>
<keyword evidence="1" id="KW-0812">Transmembrane</keyword>
<sequence length="105" mass="11712">MSKAASINLTNVLGCFGIIGLGFEKARSWKSQKKVILRPSGKKEGWRYQRGYQSTIGCEIPYLLAADKELNTELYGCEARVSHVQGPRSRSRFTVDACASTKRHC</sequence>
<protein>
    <submittedName>
        <fullName evidence="2">Uncharacterized protein</fullName>
    </submittedName>
</protein>
<gene>
    <name evidence="2" type="ORF">UBRO_20713</name>
</gene>
<evidence type="ECO:0000313" key="3">
    <source>
        <dbReference type="Proteomes" id="UP000179920"/>
    </source>
</evidence>